<keyword evidence="4" id="KW-1185">Reference proteome</keyword>
<dbReference type="InterPro" id="IPR034904">
    <property type="entry name" value="FSCA_dom_sf"/>
</dbReference>
<proteinExistence type="predicted"/>
<feature type="domain" description="MIP18 family-like" evidence="2">
    <location>
        <begin position="15"/>
        <end position="85"/>
    </location>
</feature>
<dbReference type="Proteomes" id="UP000598146">
    <property type="component" value="Unassembled WGS sequence"/>
</dbReference>
<dbReference type="RefSeq" id="WP_196413008.1">
    <property type="nucleotide sequence ID" value="NZ_JADQTO010000003.1"/>
</dbReference>
<gene>
    <name evidence="3" type="ORF">I4J89_06965</name>
</gene>
<evidence type="ECO:0000313" key="4">
    <source>
        <dbReference type="Proteomes" id="UP000598146"/>
    </source>
</evidence>
<feature type="compositionally biased region" description="Basic and acidic residues" evidence="1">
    <location>
        <begin position="232"/>
        <end position="248"/>
    </location>
</feature>
<dbReference type="SUPFAM" id="SSF117916">
    <property type="entry name" value="Fe-S cluster assembly (FSCA) domain-like"/>
    <property type="match status" value="1"/>
</dbReference>
<dbReference type="Pfam" id="PF01883">
    <property type="entry name" value="FeS_assembly_P"/>
    <property type="match status" value="1"/>
</dbReference>
<comment type="caution">
    <text evidence="3">The sequence shown here is derived from an EMBL/GenBank/DDBJ whole genome shotgun (WGS) entry which is preliminary data.</text>
</comment>
<name>A0A931C5W0_9ACTN</name>
<sequence>MIPVPAGGPSAAAAAAWAALGRVRDPELDQPITDLGFVASLRIEPGLTRVELQLPTYFCAPNFAWLMVADARDALASAGDGRVEVVLLDHFAADEINAGVAAAGGFGSRFDTDGGDPVLAGLRETFDRKAHVAAQERLARALAAQVGERLPDVTLAEAARLAPDATDAVVRRRARLGLSSEFAICDERGAPVTADRLPGWLRFARTVRVSVDGNAALCRGLLETRYGPTRTDPARTDPTRTDPARTDPARTGSAR</sequence>
<dbReference type="Gene3D" id="3.30.300.130">
    <property type="entry name" value="Fe-S cluster assembly (FSCA)"/>
    <property type="match status" value="1"/>
</dbReference>
<accession>A0A931C5W0</accession>
<dbReference type="EMBL" id="JADQTO010000003">
    <property type="protein sequence ID" value="MBG0561202.1"/>
    <property type="molecule type" value="Genomic_DNA"/>
</dbReference>
<evidence type="ECO:0000313" key="3">
    <source>
        <dbReference type="EMBL" id="MBG0561202.1"/>
    </source>
</evidence>
<evidence type="ECO:0000256" key="1">
    <source>
        <dbReference type="SAM" id="MobiDB-lite"/>
    </source>
</evidence>
<protein>
    <submittedName>
        <fullName evidence="3">DUF59 domain-containing protein</fullName>
    </submittedName>
</protein>
<evidence type="ECO:0000259" key="2">
    <source>
        <dbReference type="Pfam" id="PF01883"/>
    </source>
</evidence>
<feature type="region of interest" description="Disordered" evidence="1">
    <location>
        <begin position="226"/>
        <end position="255"/>
    </location>
</feature>
<organism evidence="3 4">
    <name type="scientific">Actinoplanes aureus</name>
    <dbReference type="NCBI Taxonomy" id="2792083"/>
    <lineage>
        <taxon>Bacteria</taxon>
        <taxon>Bacillati</taxon>
        <taxon>Actinomycetota</taxon>
        <taxon>Actinomycetes</taxon>
        <taxon>Micromonosporales</taxon>
        <taxon>Micromonosporaceae</taxon>
        <taxon>Actinoplanes</taxon>
    </lineage>
</organism>
<reference evidence="3" key="1">
    <citation type="submission" date="2020-11" db="EMBL/GenBank/DDBJ databases">
        <title>Isolation and identification of active actinomycetes.</title>
        <authorList>
            <person name="Sun X."/>
        </authorList>
    </citation>
    <scope>NUCLEOTIDE SEQUENCE</scope>
    <source>
        <strain evidence="3">NEAU-A11</strain>
    </source>
</reference>
<dbReference type="InterPro" id="IPR002744">
    <property type="entry name" value="MIP18-like"/>
</dbReference>
<dbReference type="AlphaFoldDB" id="A0A931C5W0"/>